<dbReference type="Pfam" id="PF12774">
    <property type="entry name" value="AAA_6"/>
    <property type="match status" value="1"/>
</dbReference>
<dbReference type="FunFam" id="1.20.920.30:FF:000004">
    <property type="entry name" value="Dynein axonemal heavy chain 5"/>
    <property type="match status" value="1"/>
</dbReference>
<keyword evidence="11" id="KW-0505">Motor protein</keyword>
<evidence type="ECO:0000256" key="9">
    <source>
        <dbReference type="ARBA" id="ARBA00023054"/>
    </source>
</evidence>
<reference evidence="17 18" key="1">
    <citation type="journal article" date="2021" name="BMC Biol.">
        <title>Horizontally acquired antibacterial genes associated with adaptive radiation of ladybird beetles.</title>
        <authorList>
            <person name="Li H.S."/>
            <person name="Tang X.F."/>
            <person name="Huang Y.H."/>
            <person name="Xu Z.Y."/>
            <person name="Chen M.L."/>
            <person name="Du X.Y."/>
            <person name="Qiu B.Y."/>
            <person name="Chen P.T."/>
            <person name="Zhang W."/>
            <person name="Slipinski A."/>
            <person name="Escalona H.E."/>
            <person name="Waterhouse R.M."/>
            <person name="Zwick A."/>
            <person name="Pang H."/>
        </authorList>
    </citation>
    <scope>NUCLEOTIDE SEQUENCE [LARGE SCALE GENOMIC DNA]</scope>
    <source>
        <strain evidence="17">SYSU2018</strain>
    </source>
</reference>
<dbReference type="GO" id="GO:0005930">
    <property type="term" value="C:axoneme"/>
    <property type="evidence" value="ECO:0007669"/>
    <property type="project" value="UniProtKB-SubCell"/>
</dbReference>
<feature type="domain" description="AAA+ ATPase" evidence="16">
    <location>
        <begin position="1470"/>
        <end position="1606"/>
    </location>
</feature>
<evidence type="ECO:0000313" key="17">
    <source>
        <dbReference type="EMBL" id="KAL3274757.1"/>
    </source>
</evidence>
<dbReference type="InterPro" id="IPR042228">
    <property type="entry name" value="Dynein_linker_3"/>
</dbReference>
<proteinExistence type="inferred from homology"/>
<dbReference type="InterPro" id="IPR024317">
    <property type="entry name" value="Dynein_heavy_chain_D4_dom"/>
</dbReference>
<evidence type="ECO:0000256" key="3">
    <source>
        <dbReference type="ARBA" id="ARBA00022490"/>
    </source>
</evidence>
<dbReference type="Pfam" id="PF12780">
    <property type="entry name" value="AAA_8"/>
    <property type="match status" value="1"/>
</dbReference>
<keyword evidence="7" id="KW-0067">ATP-binding</keyword>
<dbReference type="Pfam" id="PF08393">
    <property type="entry name" value="DHC_N2"/>
    <property type="match status" value="1"/>
</dbReference>
<evidence type="ECO:0000256" key="10">
    <source>
        <dbReference type="ARBA" id="ARBA00023069"/>
    </source>
</evidence>
<evidence type="ECO:0000256" key="2">
    <source>
        <dbReference type="ARBA" id="ARBA00008887"/>
    </source>
</evidence>
<feature type="coiled-coil region" evidence="14">
    <location>
        <begin position="2810"/>
        <end position="2837"/>
    </location>
</feature>
<dbReference type="Gene3D" id="1.20.920.20">
    <property type="match status" value="1"/>
</dbReference>
<comment type="caution">
    <text evidence="17">The sequence shown here is derived from an EMBL/GenBank/DDBJ whole genome shotgun (WGS) entry which is preliminary data.</text>
</comment>
<gene>
    <name evidence="17" type="ORF">HHI36_019543</name>
</gene>
<keyword evidence="3" id="KW-0963">Cytoplasm</keyword>
<keyword evidence="4" id="KW-0493">Microtubule</keyword>
<dbReference type="FunFam" id="1.20.140.100:FF:000003">
    <property type="entry name" value="Dynein, axonemal, heavy chain 5"/>
    <property type="match status" value="1"/>
</dbReference>
<protein>
    <recommendedName>
        <fullName evidence="16">AAA+ ATPase domain-containing protein</fullName>
    </recommendedName>
</protein>
<dbReference type="InterPro" id="IPR026983">
    <property type="entry name" value="DHC"/>
</dbReference>
<keyword evidence="9 14" id="KW-0175">Coiled coil</keyword>
<evidence type="ECO:0000256" key="1">
    <source>
        <dbReference type="ARBA" id="ARBA00004430"/>
    </source>
</evidence>
<dbReference type="InterPro" id="IPR041589">
    <property type="entry name" value="DNAH3_AAA_lid_1"/>
</dbReference>
<dbReference type="InterPro" id="IPR013602">
    <property type="entry name" value="Dynein_heavy_linker"/>
</dbReference>
<dbReference type="FunFam" id="1.20.58.1120:FF:000004">
    <property type="entry name" value="Dynein axonemal heavy chain 5"/>
    <property type="match status" value="1"/>
</dbReference>
<evidence type="ECO:0000259" key="16">
    <source>
        <dbReference type="SMART" id="SM00382"/>
    </source>
</evidence>
<dbReference type="SMART" id="SM00382">
    <property type="entry name" value="AAA"/>
    <property type="match status" value="2"/>
</dbReference>
<feature type="domain" description="AAA+ ATPase" evidence="16">
    <location>
        <begin position="2012"/>
        <end position="2152"/>
    </location>
</feature>
<accession>A0ABD2N7S0</accession>
<comment type="subcellular location">
    <subcellularLocation>
        <location evidence="1">Cytoplasm</location>
        <location evidence="1">Cytoskeleton</location>
        <location evidence="1">Cilium axoneme</location>
    </subcellularLocation>
</comment>
<dbReference type="InterPro" id="IPR027417">
    <property type="entry name" value="P-loop_NTPase"/>
</dbReference>
<keyword evidence="10" id="KW-0969">Cilium</keyword>
<dbReference type="FunFam" id="1.10.287.2620:FF:000003">
    <property type="entry name" value="Dynein, axonemal, heavy chain 5"/>
    <property type="match status" value="1"/>
</dbReference>
<keyword evidence="5" id="KW-0677">Repeat</keyword>
<evidence type="ECO:0000256" key="14">
    <source>
        <dbReference type="SAM" id="Coils"/>
    </source>
</evidence>
<dbReference type="PANTHER" id="PTHR46532">
    <property type="entry name" value="MALE FERTILITY FACTOR KL5"/>
    <property type="match status" value="1"/>
</dbReference>
<feature type="region of interest" description="Disordered" evidence="15">
    <location>
        <begin position="2933"/>
        <end position="2966"/>
    </location>
</feature>
<evidence type="ECO:0000256" key="11">
    <source>
        <dbReference type="ARBA" id="ARBA00023175"/>
    </source>
</evidence>
<dbReference type="Gene3D" id="1.20.58.1120">
    <property type="match status" value="1"/>
</dbReference>
<dbReference type="EMBL" id="JABFTP020000083">
    <property type="protein sequence ID" value="KAL3274757.1"/>
    <property type="molecule type" value="Genomic_DNA"/>
</dbReference>
<dbReference type="Gene3D" id="3.40.50.300">
    <property type="entry name" value="P-loop containing nucleotide triphosphate hydrolases"/>
    <property type="match status" value="3"/>
</dbReference>
<dbReference type="PANTHER" id="PTHR46532:SF4">
    <property type="entry name" value="AAA+ ATPASE DOMAIN-CONTAINING PROTEIN"/>
    <property type="match status" value="1"/>
</dbReference>
<name>A0ABD2N7S0_9CUCU</name>
<dbReference type="SUPFAM" id="SSF52540">
    <property type="entry name" value="P-loop containing nucleoside triphosphate hydrolases"/>
    <property type="match status" value="3"/>
</dbReference>
<dbReference type="Proteomes" id="UP001516400">
    <property type="component" value="Unassembled WGS sequence"/>
</dbReference>
<dbReference type="InterPro" id="IPR013594">
    <property type="entry name" value="Dynein_heavy_tail"/>
</dbReference>
<dbReference type="Gene3D" id="1.10.287.2620">
    <property type="match status" value="1"/>
</dbReference>
<dbReference type="FunFam" id="3.40.50.300:FF:000044">
    <property type="entry name" value="Dynein heavy chain 5, axonemal"/>
    <property type="match status" value="1"/>
</dbReference>
<dbReference type="GO" id="GO:0005524">
    <property type="term" value="F:ATP binding"/>
    <property type="evidence" value="ECO:0007669"/>
    <property type="project" value="UniProtKB-KW"/>
</dbReference>
<evidence type="ECO:0000256" key="13">
    <source>
        <dbReference type="ARBA" id="ARBA00023273"/>
    </source>
</evidence>
<dbReference type="Gene3D" id="1.10.472.130">
    <property type="match status" value="1"/>
</dbReference>
<keyword evidence="12" id="KW-0206">Cytoskeleton</keyword>
<dbReference type="InterPro" id="IPR041466">
    <property type="entry name" value="Dynein_AAA5_ext"/>
</dbReference>
<evidence type="ECO:0000256" key="12">
    <source>
        <dbReference type="ARBA" id="ARBA00023212"/>
    </source>
</evidence>
<dbReference type="Pfam" id="PF17857">
    <property type="entry name" value="AAA_lid_1"/>
    <property type="match status" value="1"/>
</dbReference>
<dbReference type="Gene3D" id="1.10.8.710">
    <property type="match status" value="1"/>
</dbReference>
<dbReference type="InterPro" id="IPR043157">
    <property type="entry name" value="Dynein_AAA1S"/>
</dbReference>
<evidence type="ECO:0000256" key="4">
    <source>
        <dbReference type="ARBA" id="ARBA00022701"/>
    </source>
</evidence>
<evidence type="ECO:0000256" key="7">
    <source>
        <dbReference type="ARBA" id="ARBA00022840"/>
    </source>
</evidence>
<dbReference type="Pfam" id="PF12777">
    <property type="entry name" value="MT"/>
    <property type="match status" value="1"/>
</dbReference>
<dbReference type="InterPro" id="IPR024743">
    <property type="entry name" value="Dynein_HC_stalk"/>
</dbReference>
<dbReference type="InterPro" id="IPR042222">
    <property type="entry name" value="Dynein_2_N"/>
</dbReference>
<evidence type="ECO:0000313" key="18">
    <source>
        <dbReference type="Proteomes" id="UP001516400"/>
    </source>
</evidence>
<dbReference type="FunFam" id="3.20.180.20:FF:000001">
    <property type="entry name" value="Dynein axonemal heavy chain 5"/>
    <property type="match status" value="1"/>
</dbReference>
<dbReference type="Pfam" id="PF08385">
    <property type="entry name" value="DHC_N1"/>
    <property type="match status" value="1"/>
</dbReference>
<dbReference type="FunFam" id="3.40.50.300:FF:001221">
    <property type="entry name" value="Axonemal dynein heavy chain 8"/>
    <property type="match status" value="1"/>
</dbReference>
<comment type="similarity">
    <text evidence="2">Belongs to the dynein heavy chain family.</text>
</comment>
<dbReference type="GO" id="GO:0005874">
    <property type="term" value="C:microtubule"/>
    <property type="evidence" value="ECO:0007669"/>
    <property type="project" value="UniProtKB-KW"/>
</dbReference>
<dbReference type="FunFam" id="3.40.50.300:FF:002141">
    <property type="entry name" value="Dynein heavy chain"/>
    <property type="match status" value="1"/>
</dbReference>
<dbReference type="GO" id="GO:0031514">
    <property type="term" value="C:motile cilium"/>
    <property type="evidence" value="ECO:0007669"/>
    <property type="project" value="UniProtKB-ARBA"/>
</dbReference>
<dbReference type="Gene3D" id="1.20.140.100">
    <property type="entry name" value="Dynein heavy chain, N-terminal domain 2"/>
    <property type="match status" value="1"/>
</dbReference>
<evidence type="ECO:0000256" key="6">
    <source>
        <dbReference type="ARBA" id="ARBA00022741"/>
    </source>
</evidence>
<dbReference type="InterPro" id="IPR003593">
    <property type="entry name" value="AAA+_ATPase"/>
</dbReference>
<dbReference type="GO" id="GO:0030286">
    <property type="term" value="C:dynein complex"/>
    <property type="evidence" value="ECO:0007669"/>
    <property type="project" value="UniProtKB-KW"/>
</dbReference>
<evidence type="ECO:0000256" key="5">
    <source>
        <dbReference type="ARBA" id="ARBA00022737"/>
    </source>
</evidence>
<keyword evidence="6" id="KW-0547">Nucleotide-binding</keyword>
<dbReference type="Pfam" id="PF17852">
    <property type="entry name" value="Dynein_AAA_lid"/>
    <property type="match status" value="1"/>
</dbReference>
<dbReference type="FunFam" id="1.10.8.710:FF:000003">
    <property type="entry name" value="Dynein axonemal heavy chain 5"/>
    <property type="match status" value="1"/>
</dbReference>
<keyword evidence="8" id="KW-0243">Dynein</keyword>
<keyword evidence="18" id="KW-1185">Reference proteome</keyword>
<dbReference type="Pfam" id="PF12775">
    <property type="entry name" value="AAA_7"/>
    <property type="match status" value="1"/>
</dbReference>
<evidence type="ECO:0000256" key="8">
    <source>
        <dbReference type="ARBA" id="ARBA00023017"/>
    </source>
</evidence>
<feature type="compositionally biased region" description="Polar residues" evidence="15">
    <location>
        <begin position="2933"/>
        <end position="2964"/>
    </location>
</feature>
<evidence type="ECO:0000256" key="15">
    <source>
        <dbReference type="SAM" id="MobiDB-lite"/>
    </source>
</evidence>
<sequence>MKEAGEKPFGCSEMYVFGKLETFKKRIEQITDVLTTASRYSILESCMIEGIDEFANKFKEFYRTISSKKYDVLNHRLSDFEKDYADYRQNVVDTEWLLEEFVGICLSRMQDVDNVLKLLKRFEKLNLPCLHLDERYLEAMIMFQDELGLLRDIYNEERQSPLLPMNMPPVAGRVMWIRQFYKRIEEPMLLFNERTRVIKHRKVQKCIQLYNSLCMVFVHYEKLYHEGWYDYSAQVRSCLNVPILVRHPTTERYTVNFHPYIVEVIRESELMYKLKLPVPDVGQVLIFCRDNMLHSFDEAKNLVQRNDEMRTMIPCLFIPLIRSIMIKLENAFEPAFSILTWTSLQIPEFCKKVGAIVENVQIFVKEVKDLMEARIDEILDHIANTSLVCLPNEPLLPVDFLNANMEHRHIVVIDMENKSYAIENAVIELINKFLEKVDDPNLQENKFDWLDPDDAIKPIGSSSRLMDEPETAFKEVDKRVKLTLESIHSDCIELFSYFNMKLCETFVKCTKSSLEQLKKQATSVLNIEQHPSIKTYLELRIPIIVLDPTLEDIENIFGLVVKNLIETNMYLSLWGQKREFTYDTNSAKESKTSLKMPKRNYLKIVTENKEIVRVFMSLQGIIYLLQPDIKKVITKYLQYSYIWSEEREGKIEEFCNSKPLTAEIIEKFQQYVDQVESLKRLPAYENVGPIQISLENFKLATIIEANAWKITLGNKLVELNKKKLNEMVDFIKAQEKIMNKPIRDLDECRTALICLERIRDHFIEMDMELILMEETYAVFSRFKIDTPKEDIERIDTLRFNFENMNNHAKQVQNNISQLQGPLLKELTEGVEKFKIEVEAFDRDFDAVGPMVLGLSAREASDRVLIFQDRFDDLWRKYEMYSSGERLFGLEVNEYPVLLKRKKEFNLLNKLYGLYLAVNHSIDGYNDILWTDVDIEQILNELTDFQNKCRKLPKALKDWPAFLDLKKKIEDFSETCPLLELMTNKAMKERHWKRLSDVCHYNFDVENPAFTLRGVMEAPLLQYKDDVEDICISAVKERDIEAKLKQVIADWAVADLSFSHFKARGELLLKGTETGEIIMALEDSSMIMNGLLSNRYNQPFKKDIQLWVQKLVNTSEILEKWLLVQNLWIYLEAVFVGGDIARQLPAEAKRFSNIDKSWVKIMARAHEVTNAVDCCTGDETMLQILPHLLDQLESCQKSLSGYLESKRLCFPRFFFISDPVLLEILGQSSNPASIQPHLPSLFDAVYLVDFDEKTSEYIVAMNSDLGEKILLEKPVQCIGAVELWLTQMLATVKETVKSIIAAQALALQDSDYNFVVGFQSFCGQAGLLGLQILWTTNAETALRKCKIDKMIMKNTNQKFLDLLNALIDLTSKNLTKMERVRFETMVTIHVHQRDIFDNIVKLRIRYMTDFEWQKQSRFYFNEETDDVTVRITDVIFIYQNEYLGITERLAITPLTDRCYITLAQAIWINMGGAPAGPAGTGKTETVKDMGRALGKFVVVFNCSDQMDFKGLGRIFKGLAQSGTWGCFDEFNRIELPVLSVAAQQIYIVLVARKERKANFIFMDGDNVSMNIEFGIFLTMNPGYAGRQELPENLKIMFRTVAMMVPDRQIIIRVKLASCGFRENIILARKFFTLYQLCEEQLSKQVHYDFGLRNILSVLRTLGAQRRSNPNDTEETIVMRVLRDMNLSKLVDEDEALFLSLIDDTFPGIKLTTFSWKDLQKALNKHINLLGLINYPSWNLKVIQLYETSLVRHGLMVLEYSHSDSFRLVLDGPVDAVWIENLNSVLDDNKTLTLANGDRIVMAANCKLVFEPDNVDNASPATISRMGMVFMSSSVLPWTPILDAWLKTRSNQEATVLKNLFNSIYEDLQLLVLIKLKPKMFLREAMYIRQCCDVLKGVLDVNEETRVWTDRQLERLFLFSIMWSLGALLELDDRSKMEDFVTKHHSNLEWPKCGENETIFEYLVNHENGRWQHWSDRVEQFVYPPDAILEFTSILVPNVDNVRTHFLIGTIAKQRKSILLIGEQGTAKTVMIKSYTSTFNVEYALSKSFNFSSATTPNMVQRNIESYVDKRVGTTYGPPAGKTLTVFIDDINMPVINDWGDQITNEIVRQLMECGGFYSLDKPGDFSFIVDILFLAAMIHPGGGRNDIPHRLKRQFCIFNCTLPSTTSMDLIFKQIACRYFCPERFKPEVVSLVERLITLTRHVWQQTKIKMLPTPAKFHYVFNLRDLSRIWQGMLTVKSPECETTKKLLKLWEHECHRVISDRFIEATDKTWFKNNMKSQASMELEGIELPVEDSYWADFLRDPPEPTGDEPEDYVIEIPKVYEEVPSQEFAKERLYMYMESYNESIRGAFMDLVFFDDAIINLVTVSRIIRTARGNGMLVGVGGSGKQSLTKLASFIALYKSFQVQLTRSYNINNLMDDLKYLYRVAGLEGFGITFIFTDNDIKDETFLESLNNILSSGEIANLFPKDELDEIQSELIPIMKKNQPKTPPTIENLYDYFITRAVSNLHVVLCFSPVGEKFRSRAMKFPGLISGCTINWFSRWPKNALIEISNHFLMNFPLVAVPEVKIELVQIMGEIQDGVAETCKSYFQRSNSYHELKDYGRWPFVKYKCNFILRAADKVLDEVLAASEVANKIKEDAAVVKDRAETLVNIISVDQQEAEGKLLAAKPALDAAEAALLTIKAADIATVRKLGKPPYLITLIMDAVLIYFKRKLEPVKPDYERRFIQSSWNESLRVMADTRFLAKLQEYPKDWINAEMIDLMQPYLTNELYTYENAKTACGNVAGLVSWTIAMAAFYEVNREVLPLKTNLAIQQAKLSKAQEELDSAMELLGSKEREVRNCQMLYEDAMGHKQHIMSREENREIQNNMEIEEILVDPGGRNKRKASQDELIESIQELTDDEIQEIIGITKKIRKAETPDATREGFRGFEWTEINKQSRGQPPATDSPQQNKQQKQTIPHPNQDNKNIKIINYSTKMREITNKKFINLYYINVSTNVESRPQI</sequence>
<organism evidence="17 18">
    <name type="scientific">Cryptolaemus montrouzieri</name>
    <dbReference type="NCBI Taxonomy" id="559131"/>
    <lineage>
        <taxon>Eukaryota</taxon>
        <taxon>Metazoa</taxon>
        <taxon>Ecdysozoa</taxon>
        <taxon>Arthropoda</taxon>
        <taxon>Hexapoda</taxon>
        <taxon>Insecta</taxon>
        <taxon>Pterygota</taxon>
        <taxon>Neoptera</taxon>
        <taxon>Endopterygota</taxon>
        <taxon>Coleoptera</taxon>
        <taxon>Polyphaga</taxon>
        <taxon>Cucujiformia</taxon>
        <taxon>Coccinelloidea</taxon>
        <taxon>Coccinellidae</taxon>
        <taxon>Scymninae</taxon>
        <taxon>Scymnini</taxon>
        <taxon>Cryptolaemus</taxon>
    </lineage>
</organism>
<keyword evidence="13" id="KW-0966">Cell projection</keyword>
<dbReference type="Gene3D" id="3.20.180.20">
    <property type="entry name" value="Dynein heavy chain, N-terminal domain 2"/>
    <property type="match status" value="1"/>
</dbReference>
<dbReference type="InterPro" id="IPR035699">
    <property type="entry name" value="AAA_6"/>
</dbReference>
<dbReference type="Gene3D" id="1.20.920.30">
    <property type="match status" value="1"/>
</dbReference>